<proteinExistence type="predicted"/>
<name>A0A1A9V1D1_GLOAU</name>
<reference evidence="2" key="1">
    <citation type="submission" date="2020-05" db="UniProtKB">
        <authorList>
            <consortium name="EnsemblMetazoa"/>
        </authorList>
    </citation>
    <scope>IDENTIFICATION</scope>
    <source>
        <strain evidence="2">TTRI</strain>
    </source>
</reference>
<feature type="compositionally biased region" description="Basic and acidic residues" evidence="1">
    <location>
        <begin position="64"/>
        <end position="77"/>
    </location>
</feature>
<sequence>MVLKPLQEKDVWDLRAQDNSKEIMPIFSYYGGKNMCFVGGRMAKRAVAEEHFDADSNLNEDEQNYSKRKPDLTEARN</sequence>
<evidence type="ECO:0000313" key="2">
    <source>
        <dbReference type="EnsemblMetazoa" id="GAUT022687-PA"/>
    </source>
</evidence>
<feature type="region of interest" description="Disordered" evidence="1">
    <location>
        <begin position="53"/>
        <end position="77"/>
    </location>
</feature>
<protein>
    <submittedName>
        <fullName evidence="2">Uncharacterized protein</fullName>
    </submittedName>
</protein>
<dbReference type="EnsemblMetazoa" id="GAUT022687-RA">
    <property type="protein sequence ID" value="GAUT022687-PA"/>
    <property type="gene ID" value="GAUT022687"/>
</dbReference>
<dbReference type="AlphaFoldDB" id="A0A1A9V1D1"/>
<evidence type="ECO:0000256" key="1">
    <source>
        <dbReference type="SAM" id="MobiDB-lite"/>
    </source>
</evidence>
<dbReference type="Proteomes" id="UP000078200">
    <property type="component" value="Unassembled WGS sequence"/>
</dbReference>
<evidence type="ECO:0000313" key="3">
    <source>
        <dbReference type="Proteomes" id="UP000078200"/>
    </source>
</evidence>
<organism evidence="2 3">
    <name type="scientific">Glossina austeni</name>
    <name type="common">Savannah tsetse fly</name>
    <dbReference type="NCBI Taxonomy" id="7395"/>
    <lineage>
        <taxon>Eukaryota</taxon>
        <taxon>Metazoa</taxon>
        <taxon>Ecdysozoa</taxon>
        <taxon>Arthropoda</taxon>
        <taxon>Hexapoda</taxon>
        <taxon>Insecta</taxon>
        <taxon>Pterygota</taxon>
        <taxon>Neoptera</taxon>
        <taxon>Endopterygota</taxon>
        <taxon>Diptera</taxon>
        <taxon>Brachycera</taxon>
        <taxon>Muscomorpha</taxon>
        <taxon>Hippoboscoidea</taxon>
        <taxon>Glossinidae</taxon>
        <taxon>Glossina</taxon>
    </lineage>
</organism>
<accession>A0A1A9V1D1</accession>
<dbReference type="VEuPathDB" id="VectorBase:GAUT022687"/>
<keyword evidence="3" id="KW-1185">Reference proteome</keyword>